<dbReference type="AlphaFoldDB" id="A0A8T8WB58"/>
<feature type="region of interest" description="Disordered" evidence="1">
    <location>
        <begin position="145"/>
        <end position="175"/>
    </location>
</feature>
<organism evidence="2 3">
    <name type="scientific">Halobaculum magnesiiphilum</name>
    <dbReference type="NCBI Taxonomy" id="1017351"/>
    <lineage>
        <taxon>Archaea</taxon>
        <taxon>Methanobacteriati</taxon>
        <taxon>Methanobacteriota</taxon>
        <taxon>Stenosarchaea group</taxon>
        <taxon>Halobacteria</taxon>
        <taxon>Halobacteriales</taxon>
        <taxon>Haloferacaceae</taxon>
        <taxon>Halobaculum</taxon>
    </lineage>
</organism>
<proteinExistence type="predicted"/>
<name>A0A8T8WB58_9EURY</name>
<accession>A0A8T8WB58</accession>
<reference evidence="2 3" key="1">
    <citation type="journal article" date="2021" name="Int. J. Syst. Evol. Microbiol.">
        <title>Halobaculum halophilum sp. nov. and Halobaculum salinum sp. nov., isolated from salt lake and saline soil.</title>
        <authorList>
            <person name="Cui H.L."/>
            <person name="Shi X.W."/>
            <person name="Yin X.M."/>
            <person name="Yang X.Y."/>
            <person name="Hou J."/>
            <person name="Zhu L."/>
        </authorList>
    </citation>
    <scope>NUCLEOTIDE SEQUENCE [LARGE SCALE GENOMIC DNA]</scope>
    <source>
        <strain evidence="2 3">NBRC 109044</strain>
    </source>
</reference>
<dbReference type="GeneID" id="67178921"/>
<dbReference type="Proteomes" id="UP000826254">
    <property type="component" value="Chromosome"/>
</dbReference>
<protein>
    <submittedName>
        <fullName evidence="2">Uncharacterized protein</fullName>
    </submittedName>
</protein>
<gene>
    <name evidence="2" type="ORF">K6T50_12225</name>
</gene>
<evidence type="ECO:0000313" key="3">
    <source>
        <dbReference type="Proteomes" id="UP000826254"/>
    </source>
</evidence>
<evidence type="ECO:0000256" key="1">
    <source>
        <dbReference type="SAM" id="MobiDB-lite"/>
    </source>
</evidence>
<feature type="compositionally biased region" description="Polar residues" evidence="1">
    <location>
        <begin position="152"/>
        <end position="165"/>
    </location>
</feature>
<dbReference type="EMBL" id="CP081958">
    <property type="protein sequence ID" value="QZP37051.1"/>
    <property type="molecule type" value="Genomic_DNA"/>
</dbReference>
<dbReference type="RefSeq" id="WP_222606866.1">
    <property type="nucleotide sequence ID" value="NZ_CP081958.1"/>
</dbReference>
<evidence type="ECO:0000313" key="2">
    <source>
        <dbReference type="EMBL" id="QZP37051.1"/>
    </source>
</evidence>
<sequence length="175" mass="20120">MSAAAMDIRAVIPRPAPEAIEIRCPSIETARSIRQDFGAFCHYDERDLRFRTVWLVEDTPEFYREQIRARVERDREDEERRFGQAELTDAERGRLQQRTGWTFGTHGFHARSCKAIAVGLDVDDWTAHYDHELTVDEHRDIYRAASGRGGRNVTNRSQPTPSNANRYLPDGGEDA</sequence>
<keyword evidence="3" id="KW-1185">Reference proteome</keyword>
<dbReference type="KEGG" id="hmp:K6T50_12225"/>